<evidence type="ECO:0008006" key="4">
    <source>
        <dbReference type="Google" id="ProtNLM"/>
    </source>
</evidence>
<evidence type="ECO:0000313" key="2">
    <source>
        <dbReference type="EMBL" id="MCB5362889.1"/>
    </source>
</evidence>
<dbReference type="Proteomes" id="UP000776983">
    <property type="component" value="Unassembled WGS sequence"/>
</dbReference>
<keyword evidence="3" id="KW-1185">Reference proteome</keyword>
<gene>
    <name evidence="2" type="ORF">H0484_03850</name>
</gene>
<accession>A0ABS8CB88</accession>
<sequence length="202" mass="21250">MKQLTPIAAMVLTVLTALTPGLANSADNVLYEHAQQLQSEQQAPQFSIGNTVYQFVPQASVVASPPASANQPAVQARSASPSTGAVSQIGPYAIVLNSQANRLSARTATSKRQQYAVVVNMTSGLPSLMLPQLQLVVREAGHGADLARALGGTLLFDGDVSRVVVIGFDSHDAALQALPEARALENVVSAQPPLQRRFRTGK</sequence>
<feature type="chain" id="PRO_5046898975" description="SPOR domain-containing protein" evidence="1">
    <location>
        <begin position="26"/>
        <end position="202"/>
    </location>
</feature>
<comment type="caution">
    <text evidence="2">The sequence shown here is derived from an EMBL/GenBank/DDBJ whole genome shotgun (WGS) entry which is preliminary data.</text>
</comment>
<reference evidence="2 3" key="1">
    <citation type="submission" date="2020-07" db="EMBL/GenBank/DDBJ databases">
        <title>Pusillimonas sp. nov., isolated from poultry manure in Taiwan.</title>
        <authorList>
            <person name="Lin S.-Y."/>
            <person name="Tang Y.-S."/>
            <person name="Young C.-C."/>
        </authorList>
    </citation>
    <scope>NUCLEOTIDE SEQUENCE [LARGE SCALE GENOMIC DNA]</scope>
    <source>
        <strain evidence="2 3">CC-YST705</strain>
    </source>
</reference>
<proteinExistence type="predicted"/>
<feature type="signal peptide" evidence="1">
    <location>
        <begin position="1"/>
        <end position="25"/>
    </location>
</feature>
<dbReference type="EMBL" id="JACDXW010000002">
    <property type="protein sequence ID" value="MCB5362889.1"/>
    <property type="molecule type" value="Genomic_DNA"/>
</dbReference>
<name>A0ABS8CB88_9BURK</name>
<keyword evidence="1" id="KW-0732">Signal</keyword>
<protein>
    <recommendedName>
        <fullName evidence="4">SPOR domain-containing protein</fullName>
    </recommendedName>
</protein>
<evidence type="ECO:0000313" key="3">
    <source>
        <dbReference type="Proteomes" id="UP000776983"/>
    </source>
</evidence>
<evidence type="ECO:0000256" key="1">
    <source>
        <dbReference type="SAM" id="SignalP"/>
    </source>
</evidence>
<dbReference type="RefSeq" id="WP_226953138.1">
    <property type="nucleotide sequence ID" value="NZ_JACDXW010000002.1"/>
</dbReference>
<organism evidence="2 3">
    <name type="scientific">Mesopusillimonas faecipullorum</name>
    <dbReference type="NCBI Taxonomy" id="2755040"/>
    <lineage>
        <taxon>Bacteria</taxon>
        <taxon>Pseudomonadati</taxon>
        <taxon>Pseudomonadota</taxon>
        <taxon>Betaproteobacteria</taxon>
        <taxon>Burkholderiales</taxon>
        <taxon>Alcaligenaceae</taxon>
        <taxon>Mesopusillimonas</taxon>
    </lineage>
</organism>